<dbReference type="FunFam" id="3.20.20.100:FF:000015">
    <property type="entry name" value="Oxidoreductase, aldo/keto reductase family"/>
    <property type="match status" value="1"/>
</dbReference>
<keyword evidence="2" id="KW-0521">NADP</keyword>
<dbReference type="PIRSF" id="PIRSF000097">
    <property type="entry name" value="AKR"/>
    <property type="match status" value="1"/>
</dbReference>
<reference evidence="9" key="1">
    <citation type="submission" date="2019-05" db="EMBL/GenBank/DDBJ databases">
        <title>Complete genome sequencing of Dialister sp. strain 5BBH33.</title>
        <authorList>
            <person name="Sakamoto M."/>
            <person name="Murakami T."/>
            <person name="Mori H."/>
        </authorList>
    </citation>
    <scope>NUCLEOTIDE SEQUENCE [LARGE SCALE GENOMIC DNA]</scope>
    <source>
        <strain evidence="9">5BBH33</strain>
    </source>
</reference>
<organism evidence="8 9">
    <name type="scientific">Dialister hominis</name>
    <dbReference type="NCBI Taxonomy" id="2582419"/>
    <lineage>
        <taxon>Bacteria</taxon>
        <taxon>Bacillati</taxon>
        <taxon>Bacillota</taxon>
        <taxon>Negativicutes</taxon>
        <taxon>Veillonellales</taxon>
        <taxon>Veillonellaceae</taxon>
        <taxon>Dialister</taxon>
    </lineage>
</organism>
<sequence>MEFATLNTGARMPMEGFGVYQITDLDVCEKSVYEAIKAGYRLLDTAAAYGNESALGKAVKRAIADGLVKREDLFITTKVWVQDMHKAGDTYASVKRSLALSGLDYFDLVLLHQAMGDYFTAYRDLEKAAKDGLTKAIGVSNYFPSILVNLCENVEIIPAVNQIEAHSFFTREEDLRVMKSYGIVPQAWSPLAEGNYGIFTDPDLTAIGKKYGKTAAQVALRWNVQRGFSIIPKSTHEERIKENLDIWDFALTEDEMKTISAKDKGKSGIINHFDPDLVKNLNHLSFEH</sequence>
<dbReference type="PROSITE" id="PS00063">
    <property type="entry name" value="ALDOKETO_REDUCTASE_3"/>
    <property type="match status" value="1"/>
</dbReference>
<dbReference type="EMBL" id="AP019697">
    <property type="protein sequence ID" value="BBK26246.1"/>
    <property type="molecule type" value="Genomic_DNA"/>
</dbReference>
<feature type="binding site" evidence="5">
    <location>
        <position position="112"/>
    </location>
    <ligand>
        <name>substrate</name>
    </ligand>
</feature>
<dbReference type="InterPro" id="IPR036812">
    <property type="entry name" value="NAD(P)_OxRdtase_dom_sf"/>
</dbReference>
<dbReference type="GeneID" id="92717367"/>
<dbReference type="InterPro" id="IPR023210">
    <property type="entry name" value="NADP_OxRdtase_dom"/>
</dbReference>
<name>A0A8D5A6T8_9FIRM</name>
<dbReference type="RefSeq" id="WP_144269374.1">
    <property type="nucleotide sequence ID" value="NZ_AP019697.1"/>
</dbReference>
<dbReference type="PANTHER" id="PTHR43827">
    <property type="entry name" value="2,5-DIKETO-D-GLUCONIC ACID REDUCTASE"/>
    <property type="match status" value="1"/>
</dbReference>
<dbReference type="SUPFAM" id="SSF51430">
    <property type="entry name" value="NAD(P)-linked oxidoreductase"/>
    <property type="match status" value="1"/>
</dbReference>
<dbReference type="InterPro" id="IPR020471">
    <property type="entry name" value="AKR"/>
</dbReference>
<evidence type="ECO:0000256" key="5">
    <source>
        <dbReference type="PIRSR" id="PIRSR000097-2"/>
    </source>
</evidence>
<feature type="site" description="Lowers pKa of active site Tyr" evidence="6">
    <location>
        <position position="78"/>
    </location>
</feature>
<feature type="domain" description="NADP-dependent oxidoreductase" evidence="7">
    <location>
        <begin position="32"/>
        <end position="263"/>
    </location>
</feature>
<dbReference type="PROSITE" id="PS00062">
    <property type="entry name" value="ALDOKETO_REDUCTASE_2"/>
    <property type="match status" value="1"/>
</dbReference>
<dbReference type="PRINTS" id="PR00069">
    <property type="entry name" value="ALDKETRDTASE"/>
</dbReference>
<dbReference type="CDD" id="cd19133">
    <property type="entry name" value="AKR_AKR5F1"/>
    <property type="match status" value="1"/>
</dbReference>
<dbReference type="OrthoDB" id="9804790at2"/>
<accession>A0A8D5A6T8</accession>
<evidence type="ECO:0000256" key="2">
    <source>
        <dbReference type="ARBA" id="ARBA00022857"/>
    </source>
</evidence>
<dbReference type="PROSITE" id="PS00798">
    <property type="entry name" value="ALDOKETO_REDUCTASE_1"/>
    <property type="match status" value="1"/>
</dbReference>
<evidence type="ECO:0000259" key="7">
    <source>
        <dbReference type="Pfam" id="PF00248"/>
    </source>
</evidence>
<evidence type="ECO:0000313" key="9">
    <source>
        <dbReference type="Proteomes" id="UP000320585"/>
    </source>
</evidence>
<evidence type="ECO:0000313" key="8">
    <source>
        <dbReference type="EMBL" id="BBK26246.1"/>
    </source>
</evidence>
<proteinExistence type="inferred from homology"/>
<keyword evidence="3" id="KW-0560">Oxidoreductase</keyword>
<evidence type="ECO:0000256" key="4">
    <source>
        <dbReference type="PIRSR" id="PIRSR000097-1"/>
    </source>
</evidence>
<dbReference type="GO" id="GO:0016616">
    <property type="term" value="F:oxidoreductase activity, acting on the CH-OH group of donors, NAD or NADP as acceptor"/>
    <property type="evidence" value="ECO:0007669"/>
    <property type="project" value="UniProtKB-ARBA"/>
</dbReference>
<protein>
    <submittedName>
        <fullName evidence="8">Oxidoreductase</fullName>
    </submittedName>
</protein>
<dbReference type="KEGG" id="dho:Dia5BBH33_21810"/>
<comment type="similarity">
    <text evidence="1">Belongs to the aldo/keto reductase family.</text>
</comment>
<dbReference type="Pfam" id="PF00248">
    <property type="entry name" value="Aldo_ket_red"/>
    <property type="match status" value="1"/>
</dbReference>
<feature type="active site" description="Proton donor" evidence="4">
    <location>
        <position position="49"/>
    </location>
</feature>
<keyword evidence="9" id="KW-1185">Reference proteome</keyword>
<evidence type="ECO:0000256" key="3">
    <source>
        <dbReference type="ARBA" id="ARBA00023002"/>
    </source>
</evidence>
<dbReference type="AlphaFoldDB" id="A0A8D5A6T8"/>
<dbReference type="PANTHER" id="PTHR43827:SF3">
    <property type="entry name" value="NADP-DEPENDENT OXIDOREDUCTASE DOMAIN-CONTAINING PROTEIN"/>
    <property type="match status" value="1"/>
</dbReference>
<evidence type="ECO:0000256" key="1">
    <source>
        <dbReference type="ARBA" id="ARBA00007905"/>
    </source>
</evidence>
<dbReference type="Proteomes" id="UP000320585">
    <property type="component" value="Chromosome"/>
</dbReference>
<gene>
    <name evidence="8" type="ORF">Dia5BBH33_21810</name>
</gene>
<dbReference type="InterPro" id="IPR018170">
    <property type="entry name" value="Aldo/ket_reductase_CS"/>
</dbReference>
<dbReference type="Gene3D" id="3.20.20.100">
    <property type="entry name" value="NADP-dependent oxidoreductase domain"/>
    <property type="match status" value="1"/>
</dbReference>
<evidence type="ECO:0000256" key="6">
    <source>
        <dbReference type="PIRSR" id="PIRSR000097-3"/>
    </source>
</evidence>